<sequence>MTKSREDYINQYAEYAMLQMRKYGIPASVTLAQGIIESADGKSMLSRTANNHFGVKGEFNGAYILANDDKPNEKFKKYDNVGQSYEDHSKVLMSDRYRKYCAKLAPDDYRGWATGIKAGGYASSKTYVNTICGIIESANLQKYDKMVIEQAQKEGKKIGSADYRNSDNSAKVLSVQTQGLNAKPESNGLYSLPLQRSEFLLVTSPFGNRRDPMDQNRTQFHAGIDIHCKNEPLLATENNGKIVGVNHNTNNGGGKTVTIEYNRQDGTRYQTTYMHMSTIDVKVGDTVHAGQKIGVSGNTGTRSTGPHLHFEVKTIGEDGTRRNIDPAAYIAEICQKGGLSQQLLSNGKDLLAKYKVDNPVTVENGAAIGQQRQEDLSPEGWMKKLLSSEDSGTGLGIDGDPVMEMAMGMFSSLMVLALQIDNKSQEEKMSAVTEAAISKRINLTQLVPAMKSCVLLLDESGNASLEMANGNQSIKHRLSNAEMQKIAAALNDSTLSDDVKRQRIAGIISNIGISQQMSQNYELARDQQETQSETLQRR</sequence>
<dbReference type="Pfam" id="PF01551">
    <property type="entry name" value="Peptidase_M23"/>
    <property type="match status" value="1"/>
</dbReference>
<evidence type="ECO:0000313" key="3">
    <source>
        <dbReference type="EMBL" id="GJG29091.1"/>
    </source>
</evidence>
<dbReference type="InterPro" id="IPR002901">
    <property type="entry name" value="MGlyc_endo_b_GlcNAc-like_dom"/>
</dbReference>
<dbReference type="PANTHER" id="PTHR33308:SF9">
    <property type="entry name" value="PEPTIDOGLYCAN HYDROLASE FLGJ"/>
    <property type="match status" value="1"/>
</dbReference>
<dbReference type="Gene3D" id="2.70.70.10">
    <property type="entry name" value="Glucose Permease (Domain IIA)"/>
    <property type="match status" value="1"/>
</dbReference>
<comment type="caution">
    <text evidence="3">The sequence shown here is derived from an EMBL/GenBank/DDBJ whole genome shotgun (WGS) entry which is preliminary data.</text>
</comment>
<evidence type="ECO:0000259" key="2">
    <source>
        <dbReference type="SMART" id="SM00047"/>
    </source>
</evidence>
<dbReference type="EMBL" id="BPTR01000002">
    <property type="protein sequence ID" value="GJG29091.1"/>
    <property type="molecule type" value="Genomic_DNA"/>
</dbReference>
<proteinExistence type="predicted"/>
<accession>A0AA37I4P5</accession>
<dbReference type="SUPFAM" id="SSF51261">
    <property type="entry name" value="Duplicated hybrid motif"/>
    <property type="match status" value="1"/>
</dbReference>
<feature type="domain" description="Mannosyl-glycoprotein endo-beta-N-acetylglucosamidase-like" evidence="2">
    <location>
        <begin position="1"/>
        <end position="144"/>
    </location>
</feature>
<dbReference type="AlphaFoldDB" id="A0AA37I4P5"/>
<gene>
    <name evidence="3" type="ORF">PRRU23_27910</name>
</gene>
<dbReference type="GO" id="GO:0004040">
    <property type="term" value="F:amidase activity"/>
    <property type="evidence" value="ECO:0007669"/>
    <property type="project" value="InterPro"/>
</dbReference>
<dbReference type="InterPro" id="IPR051056">
    <property type="entry name" value="Glycosyl_Hydrolase_73"/>
</dbReference>
<dbReference type="Gene3D" id="1.10.530.10">
    <property type="match status" value="1"/>
</dbReference>
<dbReference type="Proteomes" id="UP000887043">
    <property type="component" value="Unassembled WGS sequence"/>
</dbReference>
<dbReference type="SMART" id="SM00047">
    <property type="entry name" value="LYZ2"/>
    <property type="match status" value="1"/>
</dbReference>
<reference evidence="3" key="1">
    <citation type="submission" date="2021-08" db="EMBL/GenBank/DDBJ databases">
        <title>Prevotella lacticifex sp. nov., isolated from rumen of cow.</title>
        <authorList>
            <person name="Shinkai T."/>
            <person name="Ikeyama N."/>
            <person name="Kumagai M."/>
            <person name="Ohmori H."/>
            <person name="Sakamoto M."/>
            <person name="Ohkuma M."/>
            <person name="Mitsumori M."/>
        </authorList>
    </citation>
    <scope>NUCLEOTIDE SEQUENCE</scope>
    <source>
        <strain evidence="3">DSM 11371</strain>
    </source>
</reference>
<dbReference type="Pfam" id="PF01832">
    <property type="entry name" value="Glucosaminidase"/>
    <property type="match status" value="1"/>
</dbReference>
<organism evidence="3 4">
    <name type="scientific">Segatella bryantii</name>
    <name type="common">Prevotella bryantii</name>
    <dbReference type="NCBI Taxonomy" id="77095"/>
    <lineage>
        <taxon>Bacteria</taxon>
        <taxon>Pseudomonadati</taxon>
        <taxon>Bacteroidota</taxon>
        <taxon>Bacteroidia</taxon>
        <taxon>Bacteroidales</taxon>
        <taxon>Prevotellaceae</taxon>
        <taxon>Segatella</taxon>
    </lineage>
</organism>
<evidence type="ECO:0000256" key="1">
    <source>
        <dbReference type="ARBA" id="ARBA00022801"/>
    </source>
</evidence>
<dbReference type="InterPro" id="IPR011055">
    <property type="entry name" value="Dup_hybrid_motif"/>
</dbReference>
<keyword evidence="1" id="KW-0378">Hydrolase</keyword>
<dbReference type="InterPro" id="IPR016047">
    <property type="entry name" value="M23ase_b-sheet_dom"/>
</dbReference>
<dbReference type="CDD" id="cd12797">
    <property type="entry name" value="M23_peptidase"/>
    <property type="match status" value="1"/>
</dbReference>
<protein>
    <submittedName>
        <fullName evidence="3">Glucosaminidase</fullName>
    </submittedName>
</protein>
<evidence type="ECO:0000313" key="4">
    <source>
        <dbReference type="Proteomes" id="UP000887043"/>
    </source>
</evidence>
<name>A0AA37I4P5_SEGBR</name>
<dbReference type="PANTHER" id="PTHR33308">
    <property type="entry name" value="PEPTIDOGLYCAN HYDROLASE FLGJ"/>
    <property type="match status" value="1"/>
</dbReference>